<evidence type="ECO:0000313" key="3">
    <source>
        <dbReference type="EMBL" id="MCA9386095.1"/>
    </source>
</evidence>
<dbReference type="AlphaFoldDB" id="A0A955RKS3"/>
<feature type="active site" description="Proton donor/acceptor" evidence="1">
    <location>
        <position position="83"/>
    </location>
</feature>
<name>A0A955RKS3_9BACT</name>
<gene>
    <name evidence="3" type="ORF">KC717_05600</name>
</gene>
<feature type="binding site" evidence="2">
    <location>
        <position position="95"/>
    </location>
    <ligand>
        <name>substrate</name>
    </ligand>
</feature>
<comment type="caution">
    <text evidence="3">The sequence shown here is derived from an EMBL/GenBank/DDBJ whole genome shotgun (WGS) entry which is preliminary data.</text>
</comment>
<feature type="binding site" evidence="2">
    <location>
        <position position="59"/>
    </location>
    <ligand>
        <name>substrate</name>
    </ligand>
</feature>
<evidence type="ECO:0000256" key="1">
    <source>
        <dbReference type="PIRSR" id="PIRSR613078-1"/>
    </source>
</evidence>
<dbReference type="EMBL" id="JAGQLH010000077">
    <property type="protein sequence ID" value="MCA9386095.1"/>
    <property type="molecule type" value="Genomic_DNA"/>
</dbReference>
<dbReference type="InterPro" id="IPR029033">
    <property type="entry name" value="His_PPase_superfam"/>
</dbReference>
<dbReference type="SMART" id="SM00855">
    <property type="entry name" value="PGAM"/>
    <property type="match status" value="1"/>
</dbReference>
<organism evidence="3 4">
    <name type="scientific">Candidatus Dojkabacteria bacterium</name>
    <dbReference type="NCBI Taxonomy" id="2099670"/>
    <lineage>
        <taxon>Bacteria</taxon>
        <taxon>Candidatus Dojkabacteria</taxon>
    </lineage>
</organism>
<protein>
    <submittedName>
        <fullName evidence="3">Histidine phosphatase family protein</fullName>
    </submittedName>
</protein>
<dbReference type="Pfam" id="PF00300">
    <property type="entry name" value="His_Phos_1"/>
    <property type="match status" value="1"/>
</dbReference>
<dbReference type="Proteomes" id="UP000754563">
    <property type="component" value="Unassembled WGS sequence"/>
</dbReference>
<proteinExistence type="predicted"/>
<sequence>MHILFIRHGESIDDIEDRYGGFADFDLTEKGRNQVSACTKKILDLDEKFEIILSSPLKRAHESAKIIATEFNLEIEIFEYLKERNLNGVLTGLTKSEAKEKYPNLVKIHNRWEYVDGSERTNDFNTRVKNGIQLLLDMKYDSLIAVTHGLFLKTFFKELMCINIAKVGDGGFALTHFNDKKFTLIQSDKIEFA</sequence>
<dbReference type="PANTHER" id="PTHR48100:SF1">
    <property type="entry name" value="HISTIDINE PHOSPHATASE FAMILY PROTEIN-RELATED"/>
    <property type="match status" value="1"/>
</dbReference>
<reference evidence="3" key="2">
    <citation type="journal article" date="2021" name="Microbiome">
        <title>Successional dynamics and alternative stable states in a saline activated sludge microbial community over 9 years.</title>
        <authorList>
            <person name="Wang Y."/>
            <person name="Ye J."/>
            <person name="Ju F."/>
            <person name="Liu L."/>
            <person name="Boyd J.A."/>
            <person name="Deng Y."/>
            <person name="Parks D.H."/>
            <person name="Jiang X."/>
            <person name="Yin X."/>
            <person name="Woodcroft B.J."/>
            <person name="Tyson G.W."/>
            <person name="Hugenholtz P."/>
            <person name="Polz M.F."/>
            <person name="Zhang T."/>
        </authorList>
    </citation>
    <scope>NUCLEOTIDE SEQUENCE</scope>
    <source>
        <strain evidence="3">HKST-UBA11</strain>
    </source>
</reference>
<evidence type="ECO:0000256" key="2">
    <source>
        <dbReference type="PIRSR" id="PIRSR613078-2"/>
    </source>
</evidence>
<feature type="active site" description="Tele-phosphohistidine intermediate" evidence="1">
    <location>
        <position position="8"/>
    </location>
</feature>
<dbReference type="Gene3D" id="3.40.50.1240">
    <property type="entry name" value="Phosphoglycerate mutase-like"/>
    <property type="match status" value="1"/>
</dbReference>
<dbReference type="InterPro" id="IPR013078">
    <property type="entry name" value="His_Pase_superF_clade-1"/>
</dbReference>
<dbReference type="GO" id="GO:0005737">
    <property type="term" value="C:cytoplasm"/>
    <property type="evidence" value="ECO:0007669"/>
    <property type="project" value="TreeGrafter"/>
</dbReference>
<accession>A0A955RKS3</accession>
<reference evidence="3" key="1">
    <citation type="submission" date="2020-04" db="EMBL/GenBank/DDBJ databases">
        <authorList>
            <person name="Zhang T."/>
        </authorList>
    </citation>
    <scope>NUCLEOTIDE SEQUENCE</scope>
    <source>
        <strain evidence="3">HKST-UBA11</strain>
    </source>
</reference>
<evidence type="ECO:0000313" key="4">
    <source>
        <dbReference type="Proteomes" id="UP000754563"/>
    </source>
</evidence>
<dbReference type="GO" id="GO:0016791">
    <property type="term" value="F:phosphatase activity"/>
    <property type="evidence" value="ECO:0007669"/>
    <property type="project" value="TreeGrafter"/>
</dbReference>
<dbReference type="PANTHER" id="PTHR48100">
    <property type="entry name" value="BROAD-SPECIFICITY PHOSPHATASE YOR283W-RELATED"/>
    <property type="match status" value="1"/>
</dbReference>
<dbReference type="CDD" id="cd07067">
    <property type="entry name" value="HP_PGM_like"/>
    <property type="match status" value="1"/>
</dbReference>
<dbReference type="SUPFAM" id="SSF53254">
    <property type="entry name" value="Phosphoglycerate mutase-like"/>
    <property type="match status" value="1"/>
</dbReference>
<dbReference type="InterPro" id="IPR050275">
    <property type="entry name" value="PGM_Phosphatase"/>
</dbReference>